<proteinExistence type="predicted"/>
<dbReference type="AlphaFoldDB" id="A0A5N7CEE6"/>
<dbReference type="EMBL" id="ML735236">
    <property type="protein sequence ID" value="KAE8392526.1"/>
    <property type="molecule type" value="Genomic_DNA"/>
</dbReference>
<organism evidence="1">
    <name type="scientific">Petromyces alliaceus</name>
    <name type="common">Aspergillus alliaceus</name>
    <dbReference type="NCBI Taxonomy" id="209559"/>
    <lineage>
        <taxon>Eukaryota</taxon>
        <taxon>Fungi</taxon>
        <taxon>Dikarya</taxon>
        <taxon>Ascomycota</taxon>
        <taxon>Pezizomycotina</taxon>
        <taxon>Eurotiomycetes</taxon>
        <taxon>Eurotiomycetidae</taxon>
        <taxon>Eurotiales</taxon>
        <taxon>Aspergillaceae</taxon>
        <taxon>Aspergillus</taxon>
        <taxon>Aspergillus subgen. Circumdati</taxon>
    </lineage>
</organism>
<gene>
    <name evidence="1" type="ORF">BDV23DRAFT_181459</name>
</gene>
<reference evidence="1" key="1">
    <citation type="submission" date="2019-04" db="EMBL/GenBank/DDBJ databases">
        <title>Friends and foes A comparative genomics studyof 23 Aspergillus species from section Flavi.</title>
        <authorList>
            <consortium name="DOE Joint Genome Institute"/>
            <person name="Kjaerbolling I."/>
            <person name="Vesth T."/>
            <person name="Frisvad J.C."/>
            <person name="Nybo J.L."/>
            <person name="Theobald S."/>
            <person name="Kildgaard S."/>
            <person name="Isbrandt T."/>
            <person name="Kuo A."/>
            <person name="Sato A."/>
            <person name="Lyhne E.K."/>
            <person name="Kogle M.E."/>
            <person name="Wiebenga A."/>
            <person name="Kun R.S."/>
            <person name="Lubbers R.J."/>
            <person name="Makela M.R."/>
            <person name="Barry K."/>
            <person name="Chovatia M."/>
            <person name="Clum A."/>
            <person name="Daum C."/>
            <person name="Haridas S."/>
            <person name="He G."/>
            <person name="LaButti K."/>
            <person name="Lipzen A."/>
            <person name="Mondo S."/>
            <person name="Riley R."/>
            <person name="Salamov A."/>
            <person name="Simmons B.A."/>
            <person name="Magnuson J.K."/>
            <person name="Henrissat B."/>
            <person name="Mortensen U.H."/>
            <person name="Larsen T.O."/>
            <person name="Devries R.P."/>
            <person name="Grigoriev I.V."/>
            <person name="Machida M."/>
            <person name="Baker S.E."/>
            <person name="Andersen M.R."/>
        </authorList>
    </citation>
    <scope>NUCLEOTIDE SEQUENCE [LARGE SCALE GENOMIC DNA]</scope>
    <source>
        <strain evidence="1">IBT 14317</strain>
    </source>
</reference>
<protein>
    <submittedName>
        <fullName evidence="1">Uncharacterized protein</fullName>
    </submittedName>
</protein>
<dbReference type="Proteomes" id="UP000326877">
    <property type="component" value="Unassembled WGS sequence"/>
</dbReference>
<dbReference type="OrthoDB" id="10253869at2759"/>
<sequence length="157" mass="18074">MTIDPARLGAEQGLYATIRSEKILDQCIIDYGKCRAIVVFFREASSGALIADISLSLLDVIYQRLFNENIERALDSRPLHLHTPFKTFAETYYGLRKGPKAEATVRFHIEYLRYLRQHYHTLWPRATHHLPVTPERQNENGHVTTFVVPSLVIDIPV</sequence>
<name>A0A5N7CEE6_PETAA</name>
<accession>A0A5N7CEE6</accession>
<evidence type="ECO:0000313" key="1">
    <source>
        <dbReference type="EMBL" id="KAE8392526.1"/>
    </source>
</evidence>